<proteinExistence type="inferred from homology"/>
<evidence type="ECO:0000256" key="5">
    <source>
        <dbReference type="SAM" id="Coils"/>
    </source>
</evidence>
<accession>A0A6B1DQS0</accession>
<keyword evidence="5" id="KW-0175">Coiled coil</keyword>
<evidence type="ECO:0000256" key="2">
    <source>
        <dbReference type="ARBA" id="ARBA00022747"/>
    </source>
</evidence>
<dbReference type="Pfam" id="PF01420">
    <property type="entry name" value="Methylase_S"/>
    <property type="match status" value="2"/>
</dbReference>
<dbReference type="InterPro" id="IPR051212">
    <property type="entry name" value="Type-I_RE_S_subunit"/>
</dbReference>
<comment type="similarity">
    <text evidence="1">Belongs to the type-I restriction system S methylase family.</text>
</comment>
<evidence type="ECO:0000313" key="7">
    <source>
        <dbReference type="EMBL" id="MYD89567.1"/>
    </source>
</evidence>
<evidence type="ECO:0000256" key="1">
    <source>
        <dbReference type="ARBA" id="ARBA00010923"/>
    </source>
</evidence>
<keyword evidence="3" id="KW-0238">DNA-binding</keyword>
<dbReference type="GO" id="GO:0009307">
    <property type="term" value="P:DNA restriction-modification system"/>
    <property type="evidence" value="ECO:0007669"/>
    <property type="project" value="UniProtKB-KW"/>
</dbReference>
<evidence type="ECO:0000256" key="3">
    <source>
        <dbReference type="ARBA" id="ARBA00023125"/>
    </source>
</evidence>
<dbReference type="AlphaFoldDB" id="A0A6B1DQS0"/>
<dbReference type="GO" id="GO:0003677">
    <property type="term" value="F:DNA binding"/>
    <property type="evidence" value="ECO:0007669"/>
    <property type="project" value="UniProtKB-KW"/>
</dbReference>
<dbReference type="SUPFAM" id="SSF116734">
    <property type="entry name" value="DNA methylase specificity domain"/>
    <property type="match status" value="2"/>
</dbReference>
<comment type="subunit">
    <text evidence="4">The methyltransferase is composed of M and S polypeptides.</text>
</comment>
<comment type="caution">
    <text evidence="7">The sequence shown here is derived from an EMBL/GenBank/DDBJ whole genome shotgun (WGS) entry which is preliminary data.</text>
</comment>
<dbReference type="PANTHER" id="PTHR43140">
    <property type="entry name" value="TYPE-1 RESTRICTION ENZYME ECOKI SPECIFICITY PROTEIN"/>
    <property type="match status" value="1"/>
</dbReference>
<feature type="domain" description="Type I restriction modification DNA specificity" evidence="6">
    <location>
        <begin position="39"/>
        <end position="163"/>
    </location>
</feature>
<keyword evidence="2" id="KW-0680">Restriction system</keyword>
<reference evidence="7" key="1">
    <citation type="submission" date="2019-09" db="EMBL/GenBank/DDBJ databases">
        <title>Characterisation of the sponge microbiome using genome-centric metagenomics.</title>
        <authorList>
            <person name="Engelberts J.P."/>
            <person name="Robbins S.J."/>
            <person name="De Goeij J.M."/>
            <person name="Aranda M."/>
            <person name="Bell S.C."/>
            <person name="Webster N.S."/>
        </authorList>
    </citation>
    <scope>NUCLEOTIDE SEQUENCE</scope>
    <source>
        <strain evidence="7">SB0662_bin_9</strain>
    </source>
</reference>
<dbReference type="EMBL" id="VXPY01000029">
    <property type="protein sequence ID" value="MYD89567.1"/>
    <property type="molecule type" value="Genomic_DNA"/>
</dbReference>
<dbReference type="InterPro" id="IPR000055">
    <property type="entry name" value="Restrct_endonuc_typeI_TRD"/>
</dbReference>
<feature type="domain" description="Type I restriction modification DNA specificity" evidence="6">
    <location>
        <begin position="199"/>
        <end position="358"/>
    </location>
</feature>
<sequence length="425" mass="46450">MTKGDHPPGWSETALCCIAEITLGQSPPGASYNKTGMGVPFFQGKAEFGDFYPTVKKWTTAPKKRAKQGDILLSVRAPVGPTNLAPFDCAIGRGLHAIRPLDGIDRNFILWSLRASEHRLRQIATGSTFNAVTGLQVKNHKICIAPYREQGRIVERIEELFARLDAVDASLASLLEKLETLRSAILADAFHTNRPLPPGWRVVTIGSVCKVVNGSTPKTSIPSYWGGDISWITPKDLAGHSGKYIARGERSITQAGYASCSAQLLPKGTVLFTSRAPIGYTAILAEPACTNQGFKSFVPSSQVASGYLYWYLRHTAPTIEKMGSGTTFKELSKRVATEIPLVLAPTEQQHSITQHIESYVVVMRSVEMCLASLRSQTATLRQSVLAEAFAGRLVPQDPNDEPASVLLDRIRASRQAKPQRRKVRP</sequence>
<dbReference type="PANTHER" id="PTHR43140:SF1">
    <property type="entry name" value="TYPE I RESTRICTION ENZYME ECOKI SPECIFICITY SUBUNIT"/>
    <property type="match status" value="1"/>
</dbReference>
<dbReference type="Gene3D" id="3.90.220.20">
    <property type="entry name" value="DNA methylase specificity domains"/>
    <property type="match status" value="2"/>
</dbReference>
<dbReference type="CDD" id="cd17273">
    <property type="entry name" value="RMtype1_S_EcoJA69PI-TRD1-CR1_like"/>
    <property type="match status" value="1"/>
</dbReference>
<organism evidence="7">
    <name type="scientific">Caldilineaceae bacterium SB0662_bin_9</name>
    <dbReference type="NCBI Taxonomy" id="2605258"/>
    <lineage>
        <taxon>Bacteria</taxon>
        <taxon>Bacillati</taxon>
        <taxon>Chloroflexota</taxon>
        <taxon>Caldilineae</taxon>
        <taxon>Caldilineales</taxon>
        <taxon>Caldilineaceae</taxon>
    </lineage>
</organism>
<gene>
    <name evidence="7" type="ORF">F4Y08_04385</name>
</gene>
<evidence type="ECO:0000256" key="4">
    <source>
        <dbReference type="ARBA" id="ARBA00038652"/>
    </source>
</evidence>
<feature type="coiled-coil region" evidence="5">
    <location>
        <begin position="157"/>
        <end position="184"/>
    </location>
</feature>
<dbReference type="InterPro" id="IPR044946">
    <property type="entry name" value="Restrct_endonuc_typeI_TRD_sf"/>
</dbReference>
<name>A0A6B1DQS0_9CHLR</name>
<evidence type="ECO:0000259" key="6">
    <source>
        <dbReference type="Pfam" id="PF01420"/>
    </source>
</evidence>
<protein>
    <recommendedName>
        <fullName evidence="6">Type I restriction modification DNA specificity domain-containing protein</fullName>
    </recommendedName>
</protein>